<dbReference type="InterPro" id="IPR032675">
    <property type="entry name" value="LRR_dom_sf"/>
</dbReference>
<dbReference type="Gene3D" id="3.80.10.10">
    <property type="entry name" value="Ribonuclease Inhibitor"/>
    <property type="match status" value="1"/>
</dbReference>
<reference evidence="2" key="1">
    <citation type="journal article" date="2013" name="Nat. Genet.">
        <title>The Capsella rubella genome and the genomic consequences of rapid mating system evolution.</title>
        <authorList>
            <person name="Slotte T."/>
            <person name="Hazzouri K.M."/>
            <person name="Agren J.A."/>
            <person name="Koenig D."/>
            <person name="Maumus F."/>
            <person name="Guo Y.L."/>
            <person name="Steige K."/>
            <person name="Platts A.E."/>
            <person name="Escobar J.S."/>
            <person name="Newman L.K."/>
            <person name="Wang W."/>
            <person name="Mandakova T."/>
            <person name="Vello E."/>
            <person name="Smith L.M."/>
            <person name="Henz S.R."/>
            <person name="Steffen J."/>
            <person name="Takuno S."/>
            <person name="Brandvain Y."/>
            <person name="Coop G."/>
            <person name="Andolfatto P."/>
            <person name="Hu T.T."/>
            <person name="Blanchette M."/>
            <person name="Clark R.M."/>
            <person name="Quesneville H."/>
            <person name="Nordborg M."/>
            <person name="Gaut B.S."/>
            <person name="Lysak M.A."/>
            <person name="Jenkins J."/>
            <person name="Grimwood J."/>
            <person name="Chapman J."/>
            <person name="Prochnik S."/>
            <person name="Shu S."/>
            <person name="Rokhsar D."/>
            <person name="Schmutz J."/>
            <person name="Weigel D."/>
            <person name="Wright S.I."/>
        </authorList>
    </citation>
    <scope>NUCLEOTIDE SEQUENCE [LARGE SCALE GENOMIC DNA]</scope>
    <source>
        <strain evidence="2">cv. Monte Gargano</strain>
    </source>
</reference>
<protein>
    <submittedName>
        <fullName evidence="1">Uncharacterized protein</fullName>
    </submittedName>
</protein>
<dbReference type="STRING" id="81985.R0H277"/>
<feature type="non-terminal residue" evidence="1">
    <location>
        <position position="1"/>
    </location>
</feature>
<gene>
    <name evidence="1" type="ORF">CARUB_v10005950mg</name>
</gene>
<sequence>KQITFGRYRWLQANDHGLNLKIYTYVGEFVLDFINLKELMLAVRISKIPDQHQLPSHLAHISLNCCYMREDPMPILEKLIHLKSVELRFGAFVGRRMLKELPDGVKFITSLKELKIERMKQEWKEKLVPGGEDYYKVQHIPEVQFFSCDNE</sequence>
<keyword evidence="2" id="KW-1185">Reference proteome</keyword>
<dbReference type="SUPFAM" id="SSF52047">
    <property type="entry name" value="RNI-like"/>
    <property type="match status" value="1"/>
</dbReference>
<accession>R0H277</accession>
<dbReference type="EMBL" id="KB870811">
    <property type="protein sequence ID" value="EOA17588.1"/>
    <property type="molecule type" value="Genomic_DNA"/>
</dbReference>
<dbReference type="Proteomes" id="UP000029121">
    <property type="component" value="Unassembled WGS sequence"/>
</dbReference>
<evidence type="ECO:0000313" key="1">
    <source>
        <dbReference type="EMBL" id="EOA17588.1"/>
    </source>
</evidence>
<dbReference type="eggNOG" id="KOG4658">
    <property type="taxonomic scope" value="Eukaryota"/>
</dbReference>
<proteinExistence type="predicted"/>
<evidence type="ECO:0000313" key="2">
    <source>
        <dbReference type="Proteomes" id="UP000029121"/>
    </source>
</evidence>
<name>R0H277_9BRAS</name>
<dbReference type="AlphaFoldDB" id="R0H277"/>
<organism evidence="1 2">
    <name type="scientific">Capsella rubella</name>
    <dbReference type="NCBI Taxonomy" id="81985"/>
    <lineage>
        <taxon>Eukaryota</taxon>
        <taxon>Viridiplantae</taxon>
        <taxon>Streptophyta</taxon>
        <taxon>Embryophyta</taxon>
        <taxon>Tracheophyta</taxon>
        <taxon>Spermatophyta</taxon>
        <taxon>Magnoliopsida</taxon>
        <taxon>eudicotyledons</taxon>
        <taxon>Gunneridae</taxon>
        <taxon>Pentapetalae</taxon>
        <taxon>rosids</taxon>
        <taxon>malvids</taxon>
        <taxon>Brassicales</taxon>
        <taxon>Brassicaceae</taxon>
        <taxon>Camelineae</taxon>
        <taxon>Capsella</taxon>
    </lineage>
</organism>